<organism evidence="9 10">
    <name type="scientific">Streptomyces bingchenggensis (strain BCW-1)</name>
    <dbReference type="NCBI Taxonomy" id="749414"/>
    <lineage>
        <taxon>Bacteria</taxon>
        <taxon>Bacillati</taxon>
        <taxon>Actinomycetota</taxon>
        <taxon>Actinomycetes</taxon>
        <taxon>Kitasatosporales</taxon>
        <taxon>Streptomycetaceae</taxon>
        <taxon>Streptomyces</taxon>
    </lineage>
</organism>
<dbReference type="HOGENOM" id="CLU_092522_2_0_11"/>
<dbReference type="Gene3D" id="1.10.3330.10">
    <property type="entry name" value="Oxo-4-hydroxy-4-carboxy-5-ureidoimidazoline decarboxylase"/>
    <property type="match status" value="1"/>
</dbReference>
<dbReference type="AlphaFoldDB" id="D7C4M2"/>
<accession>D7C4M2</accession>
<dbReference type="NCBIfam" id="TIGR03180">
    <property type="entry name" value="UraD_2"/>
    <property type="match status" value="1"/>
</dbReference>
<dbReference type="GO" id="GO:0019628">
    <property type="term" value="P:urate catabolic process"/>
    <property type="evidence" value="ECO:0007669"/>
    <property type="project" value="TreeGrafter"/>
</dbReference>
<name>D7C4M2_STRBB</name>
<dbReference type="InterPro" id="IPR018020">
    <property type="entry name" value="OHCU_decarboxylase"/>
</dbReference>
<dbReference type="Proteomes" id="UP000000377">
    <property type="component" value="Chromosome"/>
</dbReference>
<protein>
    <recommendedName>
        <fullName evidence="3">2-oxo-4-hydroxy-4-carboxy-5-ureidoimidazoline decarboxylase</fullName>
        <ecNumber evidence="3">4.1.1.97</ecNumber>
    </recommendedName>
</protein>
<dbReference type="NCBIfam" id="NF010372">
    <property type="entry name" value="PRK13798.1"/>
    <property type="match status" value="1"/>
</dbReference>
<keyword evidence="5" id="KW-0210">Decarboxylase</keyword>
<dbReference type="PATRIC" id="fig|749414.3.peg.3055"/>
<comment type="pathway">
    <text evidence="2">Purine metabolism; urate degradation; (S)-allantoin from urate: step 3/3.</text>
</comment>
<comment type="catalytic activity">
    <reaction evidence="1">
        <text>5-hydroxy-2-oxo-4-ureido-2,5-dihydro-1H-imidazole-5-carboxylate + H(+) = (S)-allantoin + CO2</text>
        <dbReference type="Rhea" id="RHEA:26301"/>
        <dbReference type="ChEBI" id="CHEBI:15378"/>
        <dbReference type="ChEBI" id="CHEBI:15678"/>
        <dbReference type="ChEBI" id="CHEBI:16526"/>
        <dbReference type="ChEBI" id="CHEBI:58639"/>
        <dbReference type="EC" id="4.1.1.97"/>
    </reaction>
</comment>
<evidence type="ECO:0000256" key="6">
    <source>
        <dbReference type="ARBA" id="ARBA00023239"/>
    </source>
</evidence>
<dbReference type="EMBL" id="CP002047">
    <property type="protein sequence ID" value="ADI06073.1"/>
    <property type="molecule type" value="Genomic_DNA"/>
</dbReference>
<dbReference type="EC" id="4.1.1.97" evidence="3"/>
<dbReference type="Pfam" id="PF09349">
    <property type="entry name" value="OHCU_decarbox"/>
    <property type="match status" value="1"/>
</dbReference>
<keyword evidence="10" id="KW-1185">Reference proteome</keyword>
<dbReference type="PANTHER" id="PTHR43466">
    <property type="entry name" value="2-OXO-4-HYDROXY-4-CARBOXY-5-UREIDOIMIDAZOLINE DECARBOXYLASE-RELATED"/>
    <property type="match status" value="1"/>
</dbReference>
<dbReference type="GO" id="GO:0006144">
    <property type="term" value="P:purine nucleobase metabolic process"/>
    <property type="evidence" value="ECO:0007669"/>
    <property type="project" value="UniProtKB-KW"/>
</dbReference>
<dbReference type="STRING" id="749414.SBI_02952"/>
<dbReference type="SUPFAM" id="SSF158694">
    <property type="entry name" value="UraD-Like"/>
    <property type="match status" value="1"/>
</dbReference>
<evidence type="ECO:0000313" key="10">
    <source>
        <dbReference type="Proteomes" id="UP000000377"/>
    </source>
</evidence>
<evidence type="ECO:0000256" key="5">
    <source>
        <dbReference type="ARBA" id="ARBA00022793"/>
    </source>
</evidence>
<proteinExistence type="predicted"/>
<evidence type="ECO:0000256" key="2">
    <source>
        <dbReference type="ARBA" id="ARBA00004754"/>
    </source>
</evidence>
<evidence type="ECO:0000256" key="7">
    <source>
        <dbReference type="SAM" id="MobiDB-lite"/>
    </source>
</evidence>
<dbReference type="InterPro" id="IPR036778">
    <property type="entry name" value="OHCU_decarboxylase_sf"/>
</dbReference>
<keyword evidence="4" id="KW-0659">Purine metabolism</keyword>
<keyword evidence="6" id="KW-0456">Lyase</keyword>
<evidence type="ECO:0000256" key="4">
    <source>
        <dbReference type="ARBA" id="ARBA00022631"/>
    </source>
</evidence>
<dbReference type="GO" id="GO:0051997">
    <property type="term" value="F:2-oxo-4-hydroxy-4-carboxy-5-ureidoimidazoline decarboxylase activity"/>
    <property type="evidence" value="ECO:0007669"/>
    <property type="project" value="UniProtKB-EC"/>
</dbReference>
<dbReference type="eggNOG" id="COG3195">
    <property type="taxonomic scope" value="Bacteria"/>
</dbReference>
<dbReference type="KEGG" id="sbh:SBI_02952"/>
<evidence type="ECO:0000256" key="1">
    <source>
        <dbReference type="ARBA" id="ARBA00001163"/>
    </source>
</evidence>
<feature type="domain" description="Oxo-4-hydroxy-4-carboxy-5-ureidoimidazoline decarboxylase" evidence="8">
    <location>
        <begin position="3"/>
        <end position="140"/>
    </location>
</feature>
<dbReference type="InterPro" id="IPR017595">
    <property type="entry name" value="OHCU_decarboxylase-2"/>
</dbReference>
<gene>
    <name evidence="9" type="ordered locus">SBI_02952</name>
</gene>
<sequence length="152" mass="16236">MAALLHEVCASRAWAAAVAAGRPYGSVDALLAAAEEAMAGLTDADLAEAMAAHPPIGRPKPGDATSAREQSGVGEAERARLLELNRAYQERHGHVFLIYATGRGGEEMLAALNERIGNDTDTEREIVRTELGKINRNRLARLMTMDEGGGER</sequence>
<evidence type="ECO:0000256" key="3">
    <source>
        <dbReference type="ARBA" id="ARBA00012257"/>
    </source>
</evidence>
<reference evidence="9 10" key="1">
    <citation type="journal article" date="2010" name="J. Bacteriol.">
        <title>Genome sequence of the milbemycin-producing bacterium Streptomyces bingchenggensis.</title>
        <authorList>
            <person name="Wang X.J."/>
            <person name="Yan Y.J."/>
            <person name="Zhang B."/>
            <person name="An J."/>
            <person name="Wang J.J."/>
            <person name="Tian J."/>
            <person name="Jiang L."/>
            <person name="Chen Y.H."/>
            <person name="Huang S.X."/>
            <person name="Yin M."/>
            <person name="Zhang J."/>
            <person name="Gao A.L."/>
            <person name="Liu C.X."/>
            <person name="Zhu Z.X."/>
            <person name="Xiang W.S."/>
        </authorList>
    </citation>
    <scope>NUCLEOTIDE SEQUENCE [LARGE SCALE GENOMIC DNA]</scope>
    <source>
        <strain evidence="9 10">BCW-1</strain>
    </source>
</reference>
<dbReference type="PANTHER" id="PTHR43466:SF1">
    <property type="entry name" value="2-OXO-4-HYDROXY-4-CARBOXY-5-UREIDOIMIDAZOLINE DECARBOXYLASE-RELATED"/>
    <property type="match status" value="1"/>
</dbReference>
<evidence type="ECO:0000313" key="9">
    <source>
        <dbReference type="EMBL" id="ADI06073.1"/>
    </source>
</evidence>
<feature type="region of interest" description="Disordered" evidence="7">
    <location>
        <begin position="55"/>
        <end position="75"/>
    </location>
</feature>
<evidence type="ECO:0000259" key="8">
    <source>
        <dbReference type="Pfam" id="PF09349"/>
    </source>
</evidence>